<keyword evidence="8" id="KW-0808">Transferase</keyword>
<proteinExistence type="predicted"/>
<feature type="compositionally biased region" description="Basic and acidic residues" evidence="23">
    <location>
        <begin position="488"/>
        <end position="502"/>
    </location>
</feature>
<keyword evidence="19" id="KW-0843">Virulence</keyword>
<evidence type="ECO:0000256" key="15">
    <source>
        <dbReference type="ARBA" id="ARBA00022912"/>
    </source>
</evidence>
<evidence type="ECO:0000256" key="20">
    <source>
        <dbReference type="ARBA" id="ARBA00023211"/>
    </source>
</evidence>
<keyword evidence="16 24" id="KW-1133">Transmembrane helix</keyword>
<feature type="transmembrane region" description="Helical" evidence="24">
    <location>
        <begin position="21"/>
        <end position="44"/>
    </location>
</feature>
<dbReference type="GO" id="GO:0004721">
    <property type="term" value="F:phosphoprotein phosphatase activity"/>
    <property type="evidence" value="ECO:0007669"/>
    <property type="project" value="UniProtKB-KW"/>
</dbReference>
<evidence type="ECO:0000256" key="21">
    <source>
        <dbReference type="ARBA" id="ARBA00040454"/>
    </source>
</evidence>
<reference evidence="27 28" key="1">
    <citation type="submission" date="2013-02" db="EMBL/GenBank/DDBJ databases">
        <title>Draft genome sequence of Amycolatopsis vancoresmycina strain DSM 44592T.</title>
        <authorList>
            <person name="Kumar S."/>
            <person name="Kaur N."/>
            <person name="Kaur C."/>
            <person name="Raghava G.P.S."/>
            <person name="Mayilraj S."/>
        </authorList>
    </citation>
    <scope>NUCLEOTIDE SEQUENCE [LARGE SCALE GENOMIC DNA]</scope>
    <source>
        <strain evidence="27 28">DSM 44592</strain>
    </source>
</reference>
<evidence type="ECO:0000256" key="10">
    <source>
        <dbReference type="ARBA" id="ARBA00022741"/>
    </source>
</evidence>
<comment type="cofactor">
    <cofactor evidence="2">
        <name>Mn(2+)</name>
        <dbReference type="ChEBI" id="CHEBI:29035"/>
    </cofactor>
</comment>
<keyword evidence="18" id="KW-0346">Stress response</keyword>
<feature type="region of interest" description="Disordered" evidence="23">
    <location>
        <begin position="478"/>
        <end position="502"/>
    </location>
</feature>
<evidence type="ECO:0000256" key="5">
    <source>
        <dbReference type="ARBA" id="ARBA00012438"/>
    </source>
</evidence>
<dbReference type="Pfam" id="PF00512">
    <property type="entry name" value="HisKA"/>
    <property type="match status" value="1"/>
</dbReference>
<keyword evidence="6" id="KW-1003">Cell membrane</keyword>
<evidence type="ECO:0000256" key="11">
    <source>
        <dbReference type="ARBA" id="ARBA00022777"/>
    </source>
</evidence>
<keyword evidence="20" id="KW-0464">Manganese</keyword>
<feature type="domain" description="Histidine kinase" evidence="25">
    <location>
        <begin position="249"/>
        <end position="466"/>
    </location>
</feature>
<name>R1GD34_9PSEU</name>
<evidence type="ECO:0000256" key="7">
    <source>
        <dbReference type="ARBA" id="ARBA00022553"/>
    </source>
</evidence>
<evidence type="ECO:0000256" key="16">
    <source>
        <dbReference type="ARBA" id="ARBA00022989"/>
    </source>
</evidence>
<dbReference type="Pfam" id="PF02518">
    <property type="entry name" value="HATPase_c"/>
    <property type="match status" value="1"/>
</dbReference>
<comment type="subcellular location">
    <subcellularLocation>
        <location evidence="4">Cell membrane</location>
        <topology evidence="4">Multi-pass membrane protein</topology>
    </subcellularLocation>
</comment>
<evidence type="ECO:0000256" key="6">
    <source>
        <dbReference type="ARBA" id="ARBA00022475"/>
    </source>
</evidence>
<evidence type="ECO:0000256" key="3">
    <source>
        <dbReference type="ARBA" id="ARBA00001946"/>
    </source>
</evidence>
<dbReference type="GO" id="GO:0000155">
    <property type="term" value="F:phosphorelay sensor kinase activity"/>
    <property type="evidence" value="ECO:0007669"/>
    <property type="project" value="InterPro"/>
</dbReference>
<feature type="domain" description="HAMP" evidence="26">
    <location>
        <begin position="188"/>
        <end position="241"/>
    </location>
</feature>
<dbReference type="SUPFAM" id="SSF47384">
    <property type="entry name" value="Homodimeric domain of signal transducing histidine kinase"/>
    <property type="match status" value="1"/>
</dbReference>
<gene>
    <name evidence="27" type="ORF">H480_07513</name>
</gene>
<dbReference type="Pfam" id="PF00672">
    <property type="entry name" value="HAMP"/>
    <property type="match status" value="1"/>
</dbReference>
<dbReference type="SMART" id="SM00387">
    <property type="entry name" value="HATPase_c"/>
    <property type="match status" value="1"/>
</dbReference>
<dbReference type="PATRIC" id="fig|1292037.4.peg.1455"/>
<dbReference type="CDD" id="cd00082">
    <property type="entry name" value="HisKA"/>
    <property type="match status" value="1"/>
</dbReference>
<dbReference type="InterPro" id="IPR003661">
    <property type="entry name" value="HisK_dim/P_dom"/>
</dbReference>
<evidence type="ECO:0000313" key="27">
    <source>
        <dbReference type="EMBL" id="EOD69183.1"/>
    </source>
</evidence>
<dbReference type="CDD" id="cd00075">
    <property type="entry name" value="HATPase"/>
    <property type="match status" value="1"/>
</dbReference>
<keyword evidence="17" id="KW-0902">Two-component regulatory system</keyword>
<evidence type="ECO:0000256" key="19">
    <source>
        <dbReference type="ARBA" id="ARBA00023026"/>
    </source>
</evidence>
<evidence type="ECO:0000256" key="8">
    <source>
        <dbReference type="ARBA" id="ARBA00022679"/>
    </source>
</evidence>
<keyword evidence="24" id="KW-0472">Membrane</keyword>
<evidence type="ECO:0000256" key="9">
    <source>
        <dbReference type="ARBA" id="ARBA00022692"/>
    </source>
</evidence>
<accession>R1GD34</accession>
<dbReference type="EMBL" id="AOUO01000081">
    <property type="protein sequence ID" value="EOD69183.1"/>
    <property type="molecule type" value="Genomic_DNA"/>
</dbReference>
<evidence type="ECO:0000256" key="23">
    <source>
        <dbReference type="SAM" id="MobiDB-lite"/>
    </source>
</evidence>
<dbReference type="FunFam" id="1.10.287.130:FF:000031">
    <property type="entry name" value="Two-component sensor histidine kinase"/>
    <property type="match status" value="1"/>
</dbReference>
<evidence type="ECO:0000259" key="25">
    <source>
        <dbReference type="PROSITE" id="PS50109"/>
    </source>
</evidence>
<dbReference type="Proteomes" id="UP000014139">
    <property type="component" value="Unassembled WGS sequence"/>
</dbReference>
<evidence type="ECO:0000256" key="18">
    <source>
        <dbReference type="ARBA" id="ARBA00023016"/>
    </source>
</evidence>
<dbReference type="eggNOG" id="COG2205">
    <property type="taxonomic scope" value="Bacteria"/>
</dbReference>
<evidence type="ECO:0000313" key="28">
    <source>
        <dbReference type="Proteomes" id="UP000014139"/>
    </source>
</evidence>
<evidence type="ECO:0000259" key="26">
    <source>
        <dbReference type="PROSITE" id="PS50885"/>
    </source>
</evidence>
<evidence type="ECO:0000256" key="1">
    <source>
        <dbReference type="ARBA" id="ARBA00000085"/>
    </source>
</evidence>
<dbReference type="PANTHER" id="PTHR44936">
    <property type="entry name" value="SENSOR PROTEIN CREC"/>
    <property type="match status" value="1"/>
</dbReference>
<keyword evidence="28" id="KW-1185">Reference proteome</keyword>
<dbReference type="InterPro" id="IPR003594">
    <property type="entry name" value="HATPase_dom"/>
</dbReference>
<dbReference type="Gene3D" id="6.10.340.10">
    <property type="match status" value="1"/>
</dbReference>
<dbReference type="GO" id="GO:0005524">
    <property type="term" value="F:ATP binding"/>
    <property type="evidence" value="ECO:0007669"/>
    <property type="project" value="UniProtKB-KW"/>
</dbReference>
<evidence type="ECO:0000256" key="2">
    <source>
        <dbReference type="ARBA" id="ARBA00001936"/>
    </source>
</evidence>
<evidence type="ECO:0000256" key="22">
    <source>
        <dbReference type="ARBA" id="ARBA00041776"/>
    </source>
</evidence>
<keyword evidence="15" id="KW-0904">Protein phosphatase</keyword>
<dbReference type="CDD" id="cd06225">
    <property type="entry name" value="HAMP"/>
    <property type="match status" value="1"/>
</dbReference>
<evidence type="ECO:0000256" key="4">
    <source>
        <dbReference type="ARBA" id="ARBA00004651"/>
    </source>
</evidence>
<protein>
    <recommendedName>
        <fullName evidence="21">Signal transduction histidine-protein kinase/phosphatase MprB</fullName>
        <ecNumber evidence="5">2.7.13.3</ecNumber>
    </recommendedName>
    <alternativeName>
        <fullName evidence="22">Mycobacterial persistence regulator B</fullName>
    </alternativeName>
</protein>
<keyword evidence="9 24" id="KW-0812">Transmembrane</keyword>
<sequence>MSRLPGRGPRRLTRWWRRQSLRTRLTVIAATAIAVSVFVAFQVASQLMAWELQGTAKDQLRADSRVLAANTERAGPTLVQLPPYPGFGTLVRVILPDGSIRTPAGQPALPPVSEAAGRVAQGASADLMESGDADDDGYLVYTLRAGGGAVQVARVADDSPLNEFGLGMLLIGLLCVAGGALVGRTVARTGLAPIDRLTAAAVRVAHTRDLDADIPDEGGGEIRRLIRSINDMLAALRESRRAQRLLAEDAAHELKTPLTSLRLNAELLIRLDRRGTLDSALPPESRTRLLDDLGAQVAELSTLAAELTDLARGDVSDESTEVLDLADVVVAAAARARSRVPDIEVALDVTSVWVSGRPAGLQRAVLNLIDNAGKWSPADQPVQVRLRAEGASAVLEVDDAGPGIDAADVPRVFDRFYRADSARALPGSGLGLSIVQRVVDAHGGRVAVARSARGGALLRVDLPAPSISAGVLGVQAHRPGTVVPPPARECRPQYDETGRNRA</sequence>
<evidence type="ECO:0000256" key="12">
    <source>
        <dbReference type="ARBA" id="ARBA00022801"/>
    </source>
</evidence>
<dbReference type="Gene3D" id="3.30.565.10">
    <property type="entry name" value="Histidine kinase-like ATPase, C-terminal domain"/>
    <property type="match status" value="1"/>
</dbReference>
<dbReference type="InterPro" id="IPR036097">
    <property type="entry name" value="HisK_dim/P_sf"/>
</dbReference>
<organism evidence="27 28">
    <name type="scientific">Amycolatopsis vancoresmycina DSM 44592</name>
    <dbReference type="NCBI Taxonomy" id="1292037"/>
    <lineage>
        <taxon>Bacteria</taxon>
        <taxon>Bacillati</taxon>
        <taxon>Actinomycetota</taxon>
        <taxon>Actinomycetes</taxon>
        <taxon>Pseudonocardiales</taxon>
        <taxon>Pseudonocardiaceae</taxon>
        <taxon>Amycolatopsis</taxon>
    </lineage>
</organism>
<keyword evidence="12" id="KW-0378">Hydrolase</keyword>
<keyword evidence="10" id="KW-0547">Nucleotide-binding</keyword>
<comment type="caution">
    <text evidence="27">The sequence shown here is derived from an EMBL/GenBank/DDBJ whole genome shotgun (WGS) entry which is preliminary data.</text>
</comment>
<dbReference type="InterPro" id="IPR003660">
    <property type="entry name" value="HAMP_dom"/>
</dbReference>
<dbReference type="Gene3D" id="1.10.287.130">
    <property type="match status" value="1"/>
</dbReference>
<dbReference type="PRINTS" id="PR00344">
    <property type="entry name" value="BCTRLSENSOR"/>
</dbReference>
<dbReference type="SUPFAM" id="SSF55874">
    <property type="entry name" value="ATPase domain of HSP90 chaperone/DNA topoisomerase II/histidine kinase"/>
    <property type="match status" value="1"/>
</dbReference>
<evidence type="ECO:0000256" key="24">
    <source>
        <dbReference type="SAM" id="Phobius"/>
    </source>
</evidence>
<keyword evidence="7" id="KW-0597">Phosphoprotein</keyword>
<dbReference type="InterPro" id="IPR004358">
    <property type="entry name" value="Sig_transdc_His_kin-like_C"/>
</dbReference>
<dbReference type="SUPFAM" id="SSF158472">
    <property type="entry name" value="HAMP domain-like"/>
    <property type="match status" value="1"/>
</dbReference>
<dbReference type="EC" id="2.7.13.3" evidence="5"/>
<keyword evidence="13" id="KW-0067">ATP-binding</keyword>
<evidence type="ECO:0000256" key="17">
    <source>
        <dbReference type="ARBA" id="ARBA00023012"/>
    </source>
</evidence>
<evidence type="ECO:0000256" key="14">
    <source>
        <dbReference type="ARBA" id="ARBA00022842"/>
    </source>
</evidence>
<evidence type="ECO:0000256" key="13">
    <source>
        <dbReference type="ARBA" id="ARBA00022840"/>
    </source>
</evidence>
<dbReference type="InterPro" id="IPR005467">
    <property type="entry name" value="His_kinase_dom"/>
</dbReference>
<comment type="catalytic activity">
    <reaction evidence="1">
        <text>ATP + protein L-histidine = ADP + protein N-phospho-L-histidine.</text>
        <dbReference type="EC" id="2.7.13.3"/>
    </reaction>
</comment>
<comment type="cofactor">
    <cofactor evidence="3">
        <name>Mg(2+)</name>
        <dbReference type="ChEBI" id="CHEBI:18420"/>
    </cofactor>
</comment>
<dbReference type="SMART" id="SM00304">
    <property type="entry name" value="HAMP"/>
    <property type="match status" value="1"/>
</dbReference>
<dbReference type="PROSITE" id="PS50109">
    <property type="entry name" value="HIS_KIN"/>
    <property type="match status" value="1"/>
</dbReference>
<dbReference type="SMART" id="SM00388">
    <property type="entry name" value="HisKA"/>
    <property type="match status" value="1"/>
</dbReference>
<dbReference type="PANTHER" id="PTHR44936:SF9">
    <property type="entry name" value="SENSOR PROTEIN CREC"/>
    <property type="match status" value="1"/>
</dbReference>
<dbReference type="InterPro" id="IPR050980">
    <property type="entry name" value="2C_sensor_his_kinase"/>
</dbReference>
<keyword evidence="11 27" id="KW-0418">Kinase</keyword>
<dbReference type="AlphaFoldDB" id="R1GD34"/>
<dbReference type="RefSeq" id="WP_003065358.1">
    <property type="nucleotide sequence ID" value="NZ_AOUO01000081.1"/>
</dbReference>
<dbReference type="GO" id="GO:0005886">
    <property type="term" value="C:plasma membrane"/>
    <property type="evidence" value="ECO:0007669"/>
    <property type="project" value="UniProtKB-SubCell"/>
</dbReference>
<dbReference type="PROSITE" id="PS50885">
    <property type="entry name" value="HAMP"/>
    <property type="match status" value="1"/>
</dbReference>
<keyword evidence="14" id="KW-0460">Magnesium</keyword>
<dbReference type="InterPro" id="IPR036890">
    <property type="entry name" value="HATPase_C_sf"/>
</dbReference>